<organism evidence="5 6">
    <name type="scientific">Antiquaquibacter oligotrophicus</name>
    <dbReference type="NCBI Taxonomy" id="2880260"/>
    <lineage>
        <taxon>Bacteria</taxon>
        <taxon>Bacillati</taxon>
        <taxon>Actinomycetota</taxon>
        <taxon>Actinomycetes</taxon>
        <taxon>Micrococcales</taxon>
        <taxon>Microbacteriaceae</taxon>
        <taxon>Antiquaquibacter</taxon>
    </lineage>
</organism>
<dbReference type="InterPro" id="IPR028082">
    <property type="entry name" value="Peripla_BP_I"/>
</dbReference>
<dbReference type="CDD" id="cd06267">
    <property type="entry name" value="PBP1_LacI_sugar_binding-like"/>
    <property type="match status" value="1"/>
</dbReference>
<sequence>MNPTLYDVAREAGVSLATASRAINGSSRVVKDEYRERVLVAARKLGYTANVSAQAVARGSSSSVALIVSDIADPYFSAIAAGVLRAADAVGLVVTIAVTNRDAGRELELVKLLGRQRPRVMVLAGSRFTDEDDPRLLIAELDDYQSGGGRVAFISQTGLPFATVEIDNTSGARALGAAAVSLGYRRFVVLAGPEHLATARDRSAGFASALPVPPVAIAHGDFTRDGGYSAMSSLLDDGLDGADFVFAVNDVMAVGALAALRDRGVPVPEQIAVAGFDDVPIASDVTPPLTTVRVALEEVGEASVAIALGADVPAPITPEVILRSSTPAR</sequence>
<dbReference type="PANTHER" id="PTHR30146:SF109">
    <property type="entry name" value="HTH-TYPE TRANSCRIPTIONAL REGULATOR GALS"/>
    <property type="match status" value="1"/>
</dbReference>
<dbReference type="SUPFAM" id="SSF47413">
    <property type="entry name" value="lambda repressor-like DNA-binding domains"/>
    <property type="match status" value="1"/>
</dbReference>
<dbReference type="InterPro" id="IPR000843">
    <property type="entry name" value="HTH_LacI"/>
</dbReference>
<name>A0ABT6KQ80_9MICO</name>
<dbReference type="EMBL" id="JARXVQ010000001">
    <property type="protein sequence ID" value="MDH6182136.1"/>
    <property type="molecule type" value="Genomic_DNA"/>
</dbReference>
<dbReference type="SUPFAM" id="SSF53822">
    <property type="entry name" value="Periplasmic binding protein-like I"/>
    <property type="match status" value="1"/>
</dbReference>
<comment type="caution">
    <text evidence="5">The sequence shown here is derived from an EMBL/GenBank/DDBJ whole genome shotgun (WGS) entry which is preliminary data.</text>
</comment>
<feature type="domain" description="HTH lacI-type" evidence="4">
    <location>
        <begin position="3"/>
        <end position="58"/>
    </location>
</feature>
<protein>
    <submittedName>
        <fullName evidence="5">LacI family transcriptional regulator</fullName>
    </submittedName>
</protein>
<dbReference type="PRINTS" id="PR00036">
    <property type="entry name" value="HTHLACI"/>
</dbReference>
<keyword evidence="3" id="KW-0804">Transcription</keyword>
<keyword evidence="6" id="KW-1185">Reference proteome</keyword>
<dbReference type="PROSITE" id="PS50932">
    <property type="entry name" value="HTH_LACI_2"/>
    <property type="match status" value="1"/>
</dbReference>
<evidence type="ECO:0000256" key="3">
    <source>
        <dbReference type="ARBA" id="ARBA00023163"/>
    </source>
</evidence>
<dbReference type="RefSeq" id="WP_322134424.1">
    <property type="nucleotide sequence ID" value="NZ_CP085036.1"/>
</dbReference>
<reference evidence="5 6" key="1">
    <citation type="submission" date="2023-04" db="EMBL/GenBank/DDBJ databases">
        <title>Genome Encyclopedia of Bacteria and Archaea VI: Functional Genomics of Type Strains.</title>
        <authorList>
            <person name="Whitman W."/>
        </authorList>
    </citation>
    <scope>NUCLEOTIDE SEQUENCE [LARGE SCALE GENOMIC DNA]</scope>
    <source>
        <strain evidence="5 6">SG_E_30_P1</strain>
    </source>
</reference>
<dbReference type="InterPro" id="IPR010982">
    <property type="entry name" value="Lambda_DNA-bd_dom_sf"/>
</dbReference>
<evidence type="ECO:0000259" key="4">
    <source>
        <dbReference type="PROSITE" id="PS50932"/>
    </source>
</evidence>
<dbReference type="SMART" id="SM00354">
    <property type="entry name" value="HTH_LACI"/>
    <property type="match status" value="1"/>
</dbReference>
<dbReference type="PROSITE" id="PS00356">
    <property type="entry name" value="HTH_LACI_1"/>
    <property type="match status" value="1"/>
</dbReference>
<dbReference type="PANTHER" id="PTHR30146">
    <property type="entry name" value="LACI-RELATED TRANSCRIPTIONAL REPRESSOR"/>
    <property type="match status" value="1"/>
</dbReference>
<keyword evidence="1" id="KW-0805">Transcription regulation</keyword>
<gene>
    <name evidence="5" type="ORF">M2152_002318</name>
</gene>
<keyword evidence="2" id="KW-0238">DNA-binding</keyword>
<evidence type="ECO:0000313" key="6">
    <source>
        <dbReference type="Proteomes" id="UP001160142"/>
    </source>
</evidence>
<dbReference type="Pfam" id="PF00356">
    <property type="entry name" value="LacI"/>
    <property type="match status" value="1"/>
</dbReference>
<evidence type="ECO:0000256" key="2">
    <source>
        <dbReference type="ARBA" id="ARBA00023125"/>
    </source>
</evidence>
<dbReference type="Proteomes" id="UP001160142">
    <property type="component" value="Unassembled WGS sequence"/>
</dbReference>
<dbReference type="InterPro" id="IPR046335">
    <property type="entry name" value="LacI/GalR-like_sensor"/>
</dbReference>
<dbReference type="Pfam" id="PF13377">
    <property type="entry name" value="Peripla_BP_3"/>
    <property type="match status" value="1"/>
</dbReference>
<dbReference type="Gene3D" id="3.40.50.2300">
    <property type="match status" value="2"/>
</dbReference>
<accession>A0ABT6KQ80</accession>
<evidence type="ECO:0000256" key="1">
    <source>
        <dbReference type="ARBA" id="ARBA00023015"/>
    </source>
</evidence>
<dbReference type="CDD" id="cd01392">
    <property type="entry name" value="HTH_LacI"/>
    <property type="match status" value="1"/>
</dbReference>
<dbReference type="Gene3D" id="1.10.260.40">
    <property type="entry name" value="lambda repressor-like DNA-binding domains"/>
    <property type="match status" value="1"/>
</dbReference>
<evidence type="ECO:0000313" key="5">
    <source>
        <dbReference type="EMBL" id="MDH6182136.1"/>
    </source>
</evidence>
<proteinExistence type="predicted"/>